<keyword evidence="9" id="KW-0133">Cell shape</keyword>
<keyword evidence="12 15" id="KW-0472">Membrane</keyword>
<dbReference type="GO" id="GO:0008658">
    <property type="term" value="F:penicillin binding"/>
    <property type="evidence" value="ECO:0007669"/>
    <property type="project" value="InterPro"/>
</dbReference>
<keyword evidence="6" id="KW-0645">Protease</keyword>
<evidence type="ECO:0000313" key="18">
    <source>
        <dbReference type="EMBL" id="OKH31624.1"/>
    </source>
</evidence>
<evidence type="ECO:0000256" key="13">
    <source>
        <dbReference type="ARBA" id="ARBA00023316"/>
    </source>
</evidence>
<dbReference type="GO" id="GO:0071972">
    <property type="term" value="F:peptidoglycan L,D-transpeptidase activity"/>
    <property type="evidence" value="ECO:0007669"/>
    <property type="project" value="TreeGrafter"/>
</dbReference>
<dbReference type="InterPro" id="IPR036138">
    <property type="entry name" value="PBP_dimer_sf"/>
</dbReference>
<dbReference type="EMBL" id="MRCE01000048">
    <property type="protein sequence ID" value="OKH31624.1"/>
    <property type="molecule type" value="Genomic_DNA"/>
</dbReference>
<dbReference type="STRING" id="454136.NIES2119_28255"/>
<dbReference type="GO" id="GO:0009002">
    <property type="term" value="F:serine-type D-Ala-D-Ala carboxypeptidase activity"/>
    <property type="evidence" value="ECO:0007669"/>
    <property type="project" value="InterPro"/>
</dbReference>
<feature type="compositionally biased region" description="Basic residues" evidence="14">
    <location>
        <begin position="611"/>
        <end position="621"/>
    </location>
</feature>
<dbReference type="GO" id="GO:0071555">
    <property type="term" value="P:cell wall organization"/>
    <property type="evidence" value="ECO:0007669"/>
    <property type="project" value="UniProtKB-KW"/>
</dbReference>
<dbReference type="Gene3D" id="3.90.1310.10">
    <property type="entry name" value="Penicillin-binding protein 2a (Domain 2)"/>
    <property type="match status" value="1"/>
</dbReference>
<dbReference type="Pfam" id="PF03717">
    <property type="entry name" value="PBP_dimer"/>
    <property type="match status" value="1"/>
</dbReference>
<evidence type="ECO:0000256" key="15">
    <source>
        <dbReference type="SAM" id="Phobius"/>
    </source>
</evidence>
<evidence type="ECO:0000259" key="16">
    <source>
        <dbReference type="Pfam" id="PF00905"/>
    </source>
</evidence>
<keyword evidence="7 15" id="KW-0812">Transmembrane</keyword>
<evidence type="ECO:0000256" key="3">
    <source>
        <dbReference type="ARBA" id="ARBA00007171"/>
    </source>
</evidence>
<evidence type="ECO:0000256" key="2">
    <source>
        <dbReference type="ARBA" id="ARBA00004236"/>
    </source>
</evidence>
<feature type="domain" description="Penicillin-binding protein dimerisation" evidence="17">
    <location>
        <begin position="68"/>
        <end position="237"/>
    </location>
</feature>
<dbReference type="GO" id="GO:0008360">
    <property type="term" value="P:regulation of cell shape"/>
    <property type="evidence" value="ECO:0007669"/>
    <property type="project" value="UniProtKB-KW"/>
</dbReference>
<evidence type="ECO:0000256" key="14">
    <source>
        <dbReference type="SAM" id="MobiDB-lite"/>
    </source>
</evidence>
<reference evidence="18 19" key="1">
    <citation type="submission" date="2016-11" db="EMBL/GenBank/DDBJ databases">
        <title>Draft Genome Sequences of Nine Cyanobacterial Strains from Diverse Habitats.</title>
        <authorList>
            <person name="Zhu T."/>
            <person name="Hou S."/>
            <person name="Lu X."/>
            <person name="Hess W.R."/>
        </authorList>
    </citation>
    <scope>NUCLEOTIDE SEQUENCE [LARGE SCALE GENOMIC DNA]</scope>
    <source>
        <strain evidence="18 19">IAM M-71</strain>
    </source>
</reference>
<dbReference type="InterPro" id="IPR017790">
    <property type="entry name" value="Penicillin-binding_protein_2"/>
</dbReference>
<dbReference type="GO" id="GO:0009252">
    <property type="term" value="P:peptidoglycan biosynthetic process"/>
    <property type="evidence" value="ECO:0007669"/>
    <property type="project" value="UniProtKB-KW"/>
</dbReference>
<keyword evidence="13" id="KW-0961">Cell wall biogenesis/degradation</keyword>
<dbReference type="Proteomes" id="UP000185860">
    <property type="component" value="Unassembled WGS sequence"/>
</dbReference>
<dbReference type="AlphaFoldDB" id="A0A1U7I5Q1"/>
<comment type="caution">
    <text evidence="18">The sequence shown here is derived from an EMBL/GenBank/DDBJ whole genome shotgun (WGS) entry which is preliminary data.</text>
</comment>
<keyword evidence="11 15" id="KW-1133">Transmembrane helix</keyword>
<dbReference type="Pfam" id="PF00905">
    <property type="entry name" value="Transpeptidase"/>
    <property type="match status" value="1"/>
</dbReference>
<keyword evidence="5" id="KW-0997">Cell inner membrane</keyword>
<evidence type="ECO:0000256" key="10">
    <source>
        <dbReference type="ARBA" id="ARBA00022984"/>
    </source>
</evidence>
<dbReference type="InterPro" id="IPR001460">
    <property type="entry name" value="PCN-bd_Tpept"/>
</dbReference>
<evidence type="ECO:0000313" key="19">
    <source>
        <dbReference type="Proteomes" id="UP000185860"/>
    </source>
</evidence>
<dbReference type="RefSeq" id="WP_073596829.1">
    <property type="nucleotide sequence ID" value="NZ_MRCE01000048.1"/>
</dbReference>
<dbReference type="Gene3D" id="3.30.1390.30">
    <property type="entry name" value="Penicillin-binding protein 2a, domain 3"/>
    <property type="match status" value="1"/>
</dbReference>
<dbReference type="SUPFAM" id="SSF56519">
    <property type="entry name" value="Penicillin binding protein dimerisation domain"/>
    <property type="match status" value="1"/>
</dbReference>
<evidence type="ECO:0000256" key="8">
    <source>
        <dbReference type="ARBA" id="ARBA00022801"/>
    </source>
</evidence>
<gene>
    <name evidence="18" type="ORF">NIES2119_28255</name>
</gene>
<comment type="similarity">
    <text evidence="3">Belongs to the transpeptidase family.</text>
</comment>
<feature type="domain" description="Penicillin-binding protein transpeptidase" evidence="16">
    <location>
        <begin position="271"/>
        <end position="583"/>
    </location>
</feature>
<evidence type="ECO:0000256" key="9">
    <source>
        <dbReference type="ARBA" id="ARBA00022960"/>
    </source>
</evidence>
<evidence type="ECO:0000256" key="12">
    <source>
        <dbReference type="ARBA" id="ARBA00023136"/>
    </source>
</evidence>
<feature type="region of interest" description="Disordered" evidence="14">
    <location>
        <begin position="591"/>
        <end position="621"/>
    </location>
</feature>
<dbReference type="PANTHER" id="PTHR30627:SF2">
    <property type="entry name" value="PEPTIDOGLYCAN D,D-TRANSPEPTIDASE MRDA"/>
    <property type="match status" value="1"/>
</dbReference>
<keyword evidence="4" id="KW-1003">Cell membrane</keyword>
<dbReference type="InterPro" id="IPR012338">
    <property type="entry name" value="Beta-lactam/transpept-like"/>
</dbReference>
<keyword evidence="8" id="KW-0378">Hydrolase</keyword>
<evidence type="ECO:0000256" key="4">
    <source>
        <dbReference type="ARBA" id="ARBA00022475"/>
    </source>
</evidence>
<dbReference type="GO" id="GO:0006508">
    <property type="term" value="P:proteolysis"/>
    <property type="evidence" value="ECO:0007669"/>
    <property type="project" value="UniProtKB-KW"/>
</dbReference>
<keyword evidence="10" id="KW-0573">Peptidoglycan synthesis</keyword>
<feature type="transmembrane region" description="Helical" evidence="15">
    <location>
        <begin position="21"/>
        <end position="45"/>
    </location>
</feature>
<dbReference type="NCBIfam" id="TIGR03423">
    <property type="entry name" value="pbp2_mrdA"/>
    <property type="match status" value="1"/>
</dbReference>
<sequence>MALIQSSSLDNQRKTRTVGRSYQSLIVMLIISLMLVGALGSRLAYLQLVEGKRNRELAEKNRIRLMPKQPERGNIFDRKGKILASSRLARSVYLWPLVNKEPHWPNTRKRLAEVLGIPEEDIQKRVEGSENSPTLVRIARDISPEQIIALEESRNELEGVSVDIEALRMYPNGEVAAHVLGYTGELSDIELYKRRPEGYRIGDVVGQMGAEYAFEKSLRGTWGGQQVEVDGRGQIVRILGEKPSTPGKNVQLTLDLELQKAAEAVLGEHKGSIIAMDPRNGAILAMVSRPAFDPNIFSSRIDKETWRKLQAKDHPFVNRSLQAFPPASTFKIVTTAAALESGKYSPDTVLPTYPAIRVGGIWFADWNRAGFGPLGFVGAMKWSSDTFFYQVGMRVGGPTLIDWTRKFGFGKETGFELKKEEVAGLVPDNDWKLRRLKYEWTIGDTVNMSIGQGFLQTTPLQVAVMFAVPANGGYLVKPHILKDNEESKNWRESLNMKPKTVEVIHKGLRATITTGTGKALNVKTIPPAAGKSGTSEVGHGKKVHTWFGAYAPEDKPEIVVVVFGEHSGGGGGSFAAPKVLKVLEAYFNQKEAAQGKKKEKKVEEKPEGRSQGRRLRGRRRR</sequence>
<dbReference type="SUPFAM" id="SSF56601">
    <property type="entry name" value="beta-lactamase/transpeptidase-like"/>
    <property type="match status" value="1"/>
</dbReference>
<feature type="compositionally biased region" description="Basic and acidic residues" evidence="14">
    <location>
        <begin position="593"/>
        <end position="610"/>
    </location>
</feature>
<evidence type="ECO:0000259" key="17">
    <source>
        <dbReference type="Pfam" id="PF03717"/>
    </source>
</evidence>
<dbReference type="OrthoDB" id="9766847at2"/>
<name>A0A1U7I5Q1_9CYAN</name>
<evidence type="ECO:0000256" key="5">
    <source>
        <dbReference type="ARBA" id="ARBA00022519"/>
    </source>
</evidence>
<accession>A0A1U7I5Q1</accession>
<dbReference type="InterPro" id="IPR050515">
    <property type="entry name" value="Beta-lactam/transpept"/>
</dbReference>
<dbReference type="InterPro" id="IPR005311">
    <property type="entry name" value="PBP_dimer"/>
</dbReference>
<dbReference type="GO" id="GO:0005886">
    <property type="term" value="C:plasma membrane"/>
    <property type="evidence" value="ECO:0007669"/>
    <property type="project" value="UniProtKB-SubCell"/>
</dbReference>
<proteinExistence type="inferred from homology"/>
<evidence type="ECO:0000256" key="6">
    <source>
        <dbReference type="ARBA" id="ARBA00022670"/>
    </source>
</evidence>
<protein>
    <submittedName>
        <fullName evidence="18">Penicillin-binding protein 2</fullName>
    </submittedName>
</protein>
<dbReference type="Gene3D" id="3.40.710.10">
    <property type="entry name" value="DD-peptidase/beta-lactamase superfamily"/>
    <property type="match status" value="1"/>
</dbReference>
<evidence type="ECO:0000256" key="11">
    <source>
        <dbReference type="ARBA" id="ARBA00022989"/>
    </source>
</evidence>
<dbReference type="PANTHER" id="PTHR30627">
    <property type="entry name" value="PEPTIDOGLYCAN D,D-TRANSPEPTIDASE"/>
    <property type="match status" value="1"/>
</dbReference>
<organism evidence="18 19">
    <name type="scientific">[Phormidium ambiguum] IAM M-71</name>
    <dbReference type="NCBI Taxonomy" id="454136"/>
    <lineage>
        <taxon>Bacteria</taxon>
        <taxon>Bacillati</taxon>
        <taxon>Cyanobacteriota</taxon>
        <taxon>Cyanophyceae</taxon>
        <taxon>Oscillatoriophycideae</taxon>
        <taxon>Aerosakkonematales</taxon>
        <taxon>Aerosakkonemataceae</taxon>
        <taxon>Floridanema</taxon>
    </lineage>
</organism>
<evidence type="ECO:0000256" key="1">
    <source>
        <dbReference type="ARBA" id="ARBA00004167"/>
    </source>
</evidence>
<evidence type="ECO:0000256" key="7">
    <source>
        <dbReference type="ARBA" id="ARBA00022692"/>
    </source>
</evidence>
<comment type="subcellular location">
    <subcellularLocation>
        <location evidence="2">Cell membrane</location>
    </subcellularLocation>
    <subcellularLocation>
        <location evidence="1">Membrane</location>
        <topology evidence="1">Single-pass membrane protein</topology>
    </subcellularLocation>
</comment>